<evidence type="ECO:0000313" key="4">
    <source>
        <dbReference type="Proteomes" id="UP000007110"/>
    </source>
</evidence>
<dbReference type="PANTHER" id="PTHR23098:SF16">
    <property type="entry name" value="REGULATORY PROTEIN ZESTE"/>
    <property type="match status" value="1"/>
</dbReference>
<evidence type="ECO:0000313" key="3">
    <source>
        <dbReference type="EnsemblMetazoa" id="XP_011677463"/>
    </source>
</evidence>
<accession>A0A7M7HHQ2</accession>
<organism evidence="3 4">
    <name type="scientific">Strongylocentrotus purpuratus</name>
    <name type="common">Purple sea urchin</name>
    <dbReference type="NCBI Taxonomy" id="7668"/>
    <lineage>
        <taxon>Eukaryota</taxon>
        <taxon>Metazoa</taxon>
        <taxon>Echinodermata</taxon>
        <taxon>Eleutherozoa</taxon>
        <taxon>Echinozoa</taxon>
        <taxon>Echinoidea</taxon>
        <taxon>Euechinoidea</taxon>
        <taxon>Echinacea</taxon>
        <taxon>Camarodonta</taxon>
        <taxon>Echinidea</taxon>
        <taxon>Strongylocentrotidae</taxon>
        <taxon>Strongylocentrotus</taxon>
    </lineage>
</organism>
<dbReference type="EnsemblMetazoa" id="XM_011679161">
    <property type="protein sequence ID" value="XP_011677463"/>
    <property type="gene ID" value="LOC105444652"/>
</dbReference>
<dbReference type="GO" id="GO:0005634">
    <property type="term" value="C:nucleus"/>
    <property type="evidence" value="ECO:0000318"/>
    <property type="project" value="GO_Central"/>
</dbReference>
<dbReference type="KEGG" id="spu:105444652"/>
<protein>
    <recommendedName>
        <fullName evidence="2">Myb-like domain-containing protein</fullName>
    </recommendedName>
</protein>
<proteinExistence type="predicted"/>
<name>A0A7M7HHQ2_STRPU</name>
<dbReference type="RefSeq" id="XP_011677463.1">
    <property type="nucleotide sequence ID" value="XM_011679161.2"/>
</dbReference>
<feature type="domain" description="Myb-like" evidence="2">
    <location>
        <begin position="1"/>
        <end position="72"/>
    </location>
</feature>
<dbReference type="Proteomes" id="UP000007110">
    <property type="component" value="Unassembled WGS sequence"/>
</dbReference>
<dbReference type="PANTHER" id="PTHR23098">
    <property type="entry name" value="AGAP001331-PA-RELATED"/>
    <property type="match status" value="1"/>
</dbReference>
<dbReference type="AlphaFoldDB" id="A0A7M7HHQ2"/>
<dbReference type="OrthoDB" id="9900437at2759"/>
<feature type="compositionally biased region" description="Polar residues" evidence="1">
    <location>
        <begin position="130"/>
        <end position="150"/>
    </location>
</feature>
<evidence type="ECO:0000259" key="2">
    <source>
        <dbReference type="PROSITE" id="PS50090"/>
    </source>
</evidence>
<sequence length="230" mass="25881">MAKRRANFNADELHLLVNEVEENHQLLFAGFKDLSSAKLKKTKWHEIAVKINGIAGGERTGDEVRAKWSKYQSMTKNKYSQIRKQRTKTGGGPPPLDTLDDTEKRVLDIMGSTAIEGIQGGVDTDDHGPSCSTAQPPTTDESHGPSSSASVPPKARQKQRRQPPADSYSEKLLSIEEKKLELLRQLVDIRKQALEVEKERLAEEKGKRFLEEERLAIAKETLELKKQKKK</sequence>
<dbReference type="InParanoid" id="A0A7M7HHQ2"/>
<dbReference type="OMA" id="CANERGG"/>
<feature type="region of interest" description="Disordered" evidence="1">
    <location>
        <begin position="118"/>
        <end position="171"/>
    </location>
</feature>
<reference evidence="3" key="2">
    <citation type="submission" date="2021-01" db="UniProtKB">
        <authorList>
            <consortium name="EnsemblMetazoa"/>
        </authorList>
    </citation>
    <scope>IDENTIFICATION</scope>
</reference>
<dbReference type="PROSITE" id="PS50090">
    <property type="entry name" value="MYB_LIKE"/>
    <property type="match status" value="1"/>
</dbReference>
<dbReference type="InterPro" id="IPR001005">
    <property type="entry name" value="SANT/Myb"/>
</dbReference>
<dbReference type="GeneID" id="105444652"/>
<dbReference type="Pfam" id="PF13873">
    <property type="entry name" value="Myb_DNA-bind_5"/>
    <property type="match status" value="1"/>
</dbReference>
<keyword evidence="4" id="KW-1185">Reference proteome</keyword>
<evidence type="ECO:0000256" key="1">
    <source>
        <dbReference type="SAM" id="MobiDB-lite"/>
    </source>
</evidence>
<feature type="region of interest" description="Disordered" evidence="1">
    <location>
        <begin position="76"/>
        <end position="101"/>
    </location>
</feature>
<reference evidence="4" key="1">
    <citation type="submission" date="2015-02" db="EMBL/GenBank/DDBJ databases">
        <title>Genome sequencing for Strongylocentrotus purpuratus.</title>
        <authorList>
            <person name="Murali S."/>
            <person name="Liu Y."/>
            <person name="Vee V."/>
            <person name="English A."/>
            <person name="Wang M."/>
            <person name="Skinner E."/>
            <person name="Han Y."/>
            <person name="Muzny D.M."/>
            <person name="Worley K.C."/>
            <person name="Gibbs R.A."/>
        </authorList>
    </citation>
    <scope>NUCLEOTIDE SEQUENCE</scope>
</reference>
<dbReference type="InterPro" id="IPR028002">
    <property type="entry name" value="Myb_DNA-bind_5"/>
</dbReference>